<keyword evidence="1" id="KW-0472">Membrane</keyword>
<reference evidence="2" key="1">
    <citation type="submission" date="2019-09" db="EMBL/GenBank/DDBJ databases">
        <authorList>
            <person name="Teo W.F.A."/>
            <person name="Duangmal K."/>
        </authorList>
    </citation>
    <scope>NUCLEOTIDE SEQUENCE [LARGE SCALE GENOMIC DNA]</scope>
    <source>
        <strain evidence="2">K81G1</strain>
    </source>
</reference>
<sequence>MSEESSDQELKELAIALGALPLSAATAAISLYREQYRDIAESRADAVQLNRIADIFDEIEGCLQQIRSNAAGFGAQLEEILEGRNKSAEGAL</sequence>
<organism evidence="2 3">
    <name type="scientific">Amycolatopsis acidicola</name>
    <dbReference type="NCBI Taxonomy" id="2596893"/>
    <lineage>
        <taxon>Bacteria</taxon>
        <taxon>Bacillati</taxon>
        <taxon>Actinomycetota</taxon>
        <taxon>Actinomycetes</taxon>
        <taxon>Pseudonocardiales</taxon>
        <taxon>Pseudonocardiaceae</taxon>
        <taxon>Amycolatopsis</taxon>
    </lineage>
</organism>
<keyword evidence="1" id="KW-0812">Transmembrane</keyword>
<evidence type="ECO:0000313" key="3">
    <source>
        <dbReference type="Proteomes" id="UP000319769"/>
    </source>
</evidence>
<keyword evidence="3" id="KW-1185">Reference proteome</keyword>
<name>A0A5N0VJV5_9PSEU</name>
<protein>
    <submittedName>
        <fullName evidence="2">Uncharacterized protein</fullName>
    </submittedName>
</protein>
<evidence type="ECO:0000256" key="1">
    <source>
        <dbReference type="SAM" id="Phobius"/>
    </source>
</evidence>
<dbReference type="EMBL" id="VMNW02000006">
    <property type="protein sequence ID" value="KAA9164971.1"/>
    <property type="molecule type" value="Genomic_DNA"/>
</dbReference>
<proteinExistence type="predicted"/>
<comment type="caution">
    <text evidence="2">The sequence shown here is derived from an EMBL/GenBank/DDBJ whole genome shotgun (WGS) entry which is preliminary data.</text>
</comment>
<gene>
    <name evidence="2" type="ORF">FPZ12_006895</name>
</gene>
<dbReference type="RefSeq" id="WP_144746653.1">
    <property type="nucleotide sequence ID" value="NZ_VMNW02000006.1"/>
</dbReference>
<dbReference type="Proteomes" id="UP000319769">
    <property type="component" value="Unassembled WGS sequence"/>
</dbReference>
<accession>A0A5N0VJV5</accession>
<keyword evidence="1" id="KW-1133">Transmembrane helix</keyword>
<feature type="transmembrane region" description="Helical" evidence="1">
    <location>
        <begin position="13"/>
        <end position="32"/>
    </location>
</feature>
<dbReference type="AlphaFoldDB" id="A0A5N0VJV5"/>
<evidence type="ECO:0000313" key="2">
    <source>
        <dbReference type="EMBL" id="KAA9164971.1"/>
    </source>
</evidence>